<organism evidence="2 3">
    <name type="scientific">Listeria newyorkensis</name>
    <dbReference type="NCBI Taxonomy" id="1497681"/>
    <lineage>
        <taxon>Bacteria</taxon>
        <taxon>Bacillati</taxon>
        <taxon>Bacillota</taxon>
        <taxon>Bacilli</taxon>
        <taxon>Bacillales</taxon>
        <taxon>Listeriaceae</taxon>
        <taxon>Listeria</taxon>
    </lineage>
</organism>
<gene>
    <name evidence="2" type="ORF">HB850_12900</name>
</gene>
<comment type="caution">
    <text evidence="2">The sequence shown here is derived from an EMBL/GenBank/DDBJ whole genome shotgun (WGS) entry which is preliminary data.</text>
</comment>
<name>A0A841YZA7_9LIST</name>
<dbReference type="RefSeq" id="WP_185389774.1">
    <property type="nucleotide sequence ID" value="NZ_JAARQN010000013.1"/>
</dbReference>
<proteinExistence type="predicted"/>
<dbReference type="EMBL" id="JAARQN010000013">
    <property type="protein sequence ID" value="MBC1458655.1"/>
    <property type="molecule type" value="Genomic_DNA"/>
</dbReference>
<evidence type="ECO:0000313" key="3">
    <source>
        <dbReference type="Proteomes" id="UP000569903"/>
    </source>
</evidence>
<evidence type="ECO:0000313" key="2">
    <source>
        <dbReference type="EMBL" id="MBC1458655.1"/>
    </source>
</evidence>
<accession>A0A841YZA7</accession>
<feature type="domain" description="Bacterial Ig" evidence="1">
    <location>
        <begin position="1"/>
        <end position="53"/>
    </location>
</feature>
<evidence type="ECO:0000259" key="1">
    <source>
        <dbReference type="Pfam" id="PF20622"/>
    </source>
</evidence>
<dbReference type="Proteomes" id="UP000569903">
    <property type="component" value="Unassembled WGS sequence"/>
</dbReference>
<dbReference type="AlphaFoldDB" id="A0A841YZA7"/>
<feature type="non-terminal residue" evidence="2">
    <location>
        <position position="1"/>
    </location>
</feature>
<dbReference type="InterPro" id="IPR046746">
    <property type="entry name" value="Big_15"/>
</dbReference>
<reference evidence="2 3" key="1">
    <citation type="submission" date="2020-03" db="EMBL/GenBank/DDBJ databases">
        <title>Soil Listeria distribution.</title>
        <authorList>
            <person name="Liao J."/>
            <person name="Wiedmann M."/>
        </authorList>
    </citation>
    <scope>NUCLEOTIDE SEQUENCE [LARGE SCALE GENOMIC DNA]</scope>
    <source>
        <strain evidence="2 3">FSL L7-1614</strain>
    </source>
</reference>
<sequence>VTVGETTYKGGTFTDGEFKFYAFDKVKSVTDEVIIKALDKDGNVLDAKTLQIVTK</sequence>
<dbReference type="Pfam" id="PF20622">
    <property type="entry name" value="Big_15"/>
    <property type="match status" value="1"/>
</dbReference>
<protein>
    <recommendedName>
        <fullName evidence="1">Bacterial Ig domain-containing protein</fullName>
    </recommendedName>
</protein>